<evidence type="ECO:0000256" key="2">
    <source>
        <dbReference type="ARBA" id="ARBA00001933"/>
    </source>
</evidence>
<dbReference type="SUPFAM" id="SSF50621">
    <property type="entry name" value="Alanine racemase C-terminal domain-like"/>
    <property type="match status" value="1"/>
</dbReference>
<dbReference type="SMART" id="SM01005">
    <property type="entry name" value="Ala_racemase_C"/>
    <property type="match status" value="1"/>
</dbReference>
<dbReference type="FunFam" id="2.40.37.10:FF:000006">
    <property type="entry name" value="Alanine racemase"/>
    <property type="match status" value="1"/>
</dbReference>
<dbReference type="InterPro" id="IPR009006">
    <property type="entry name" value="Ala_racemase/Decarboxylase_C"/>
</dbReference>
<sequence length="373" mass="41167">MSEPIWAEVTLANIRHNLKEVRKLVGTEREIMAVVKANGYGHGAVQVAKAALEAGATRLAVARLCEALELREIGIEAPILIFGFLTREQMEQALQQQLTITLYRLDMAEQLAELAEVAGIPARVHLKVDTGMGRLGFSGGEKGVREIKQVCSLPGLLCEGIYTHFAAADETDKTYTRWQLDRFLSLLDELKLQGITFPLRHSANSAAIIDFPDAYLDMVRPGIIMYGLYPSAEVDHNKIKLRPAMSLKARIAHLKEVTVGTKISYGCTYMVPKDTVIASLPLGYADGYPRVLSSRGQVLVKGQRAPVVGRVCMDQCMVDVGEIPGVKVNDEVIIFGQRDHDILPVEEVAAWSGTINYEVVCWVGSRVPRFYTD</sequence>
<gene>
    <name evidence="9" type="ORF">SAMN02745123_02742</name>
</gene>
<dbReference type="HAMAP" id="MF_01201">
    <property type="entry name" value="Ala_racemase"/>
    <property type="match status" value="1"/>
</dbReference>
<dbReference type="GO" id="GO:0030632">
    <property type="term" value="P:D-alanine biosynthetic process"/>
    <property type="evidence" value="ECO:0007669"/>
    <property type="project" value="UniProtKB-UniRule"/>
</dbReference>
<dbReference type="InterPro" id="IPR000821">
    <property type="entry name" value="Ala_racemase"/>
</dbReference>
<keyword evidence="3 5" id="KW-0663">Pyridoxal phosphate</keyword>
<comment type="cofactor">
    <cofactor evidence="2 5 6">
        <name>pyridoxal 5'-phosphate</name>
        <dbReference type="ChEBI" id="CHEBI:597326"/>
    </cofactor>
</comment>
<dbReference type="GO" id="GO:0009252">
    <property type="term" value="P:peptidoglycan biosynthetic process"/>
    <property type="evidence" value="ECO:0007669"/>
    <property type="project" value="TreeGrafter"/>
</dbReference>
<evidence type="ECO:0000313" key="9">
    <source>
        <dbReference type="EMBL" id="SHK68217.1"/>
    </source>
</evidence>
<feature type="active site" description="Proton acceptor; specific for D-alanine" evidence="5">
    <location>
        <position position="36"/>
    </location>
</feature>
<dbReference type="GO" id="GO:0008784">
    <property type="term" value="F:alanine racemase activity"/>
    <property type="evidence" value="ECO:0007669"/>
    <property type="project" value="UniProtKB-UniRule"/>
</dbReference>
<comment type="similarity">
    <text evidence="5">Belongs to the alanine racemase family.</text>
</comment>
<comment type="catalytic activity">
    <reaction evidence="1 5">
        <text>L-alanine = D-alanine</text>
        <dbReference type="Rhea" id="RHEA:20249"/>
        <dbReference type="ChEBI" id="CHEBI:57416"/>
        <dbReference type="ChEBI" id="CHEBI:57972"/>
        <dbReference type="EC" id="5.1.1.1"/>
    </reaction>
</comment>
<organism evidence="9 10">
    <name type="scientific">Desulforamulus aeronauticus DSM 10349</name>
    <dbReference type="NCBI Taxonomy" id="1121421"/>
    <lineage>
        <taxon>Bacteria</taxon>
        <taxon>Bacillati</taxon>
        <taxon>Bacillota</taxon>
        <taxon>Clostridia</taxon>
        <taxon>Eubacteriales</taxon>
        <taxon>Peptococcaceae</taxon>
        <taxon>Desulforamulus</taxon>
    </lineage>
</organism>
<dbReference type="CDD" id="cd00430">
    <property type="entry name" value="PLPDE_III_AR"/>
    <property type="match status" value="1"/>
</dbReference>
<dbReference type="PRINTS" id="PR00992">
    <property type="entry name" value="ALARACEMASE"/>
</dbReference>
<dbReference type="OrthoDB" id="9813814at2"/>
<comment type="pathway">
    <text evidence="5">Amino-acid biosynthesis; D-alanine biosynthesis; D-alanine from L-alanine: step 1/1.</text>
</comment>
<dbReference type="NCBIfam" id="TIGR00492">
    <property type="entry name" value="alr"/>
    <property type="match status" value="1"/>
</dbReference>
<dbReference type="Gene3D" id="2.40.37.10">
    <property type="entry name" value="Lyase, Ornithine Decarboxylase, Chain A, domain 1"/>
    <property type="match status" value="1"/>
</dbReference>
<protein>
    <recommendedName>
        <fullName evidence="5">Alanine racemase</fullName>
        <ecNumber evidence="5">5.1.1.1</ecNumber>
    </recommendedName>
</protein>
<evidence type="ECO:0000256" key="1">
    <source>
        <dbReference type="ARBA" id="ARBA00000316"/>
    </source>
</evidence>
<evidence type="ECO:0000256" key="7">
    <source>
        <dbReference type="PIRSR" id="PIRSR600821-52"/>
    </source>
</evidence>
<dbReference type="PANTHER" id="PTHR30511">
    <property type="entry name" value="ALANINE RACEMASE"/>
    <property type="match status" value="1"/>
</dbReference>
<name>A0A1M6UGA5_9FIRM</name>
<dbReference type="UniPathway" id="UPA00042">
    <property type="reaction ID" value="UER00497"/>
</dbReference>
<dbReference type="SUPFAM" id="SSF51419">
    <property type="entry name" value="PLP-binding barrel"/>
    <property type="match status" value="1"/>
</dbReference>
<dbReference type="EMBL" id="FRAR01000020">
    <property type="protein sequence ID" value="SHK68217.1"/>
    <property type="molecule type" value="Genomic_DNA"/>
</dbReference>
<dbReference type="GO" id="GO:0005829">
    <property type="term" value="C:cytosol"/>
    <property type="evidence" value="ECO:0007669"/>
    <property type="project" value="TreeGrafter"/>
</dbReference>
<dbReference type="InterPro" id="IPR020622">
    <property type="entry name" value="Ala_racemase_pyridoxalP-BS"/>
</dbReference>
<keyword evidence="10" id="KW-1185">Reference proteome</keyword>
<dbReference type="FunFam" id="3.20.20.10:FF:000002">
    <property type="entry name" value="Alanine racemase"/>
    <property type="match status" value="1"/>
</dbReference>
<proteinExistence type="inferred from homology"/>
<dbReference type="Pfam" id="PF01168">
    <property type="entry name" value="Ala_racemase_N"/>
    <property type="match status" value="1"/>
</dbReference>
<dbReference type="AlphaFoldDB" id="A0A1M6UGA5"/>
<evidence type="ECO:0000256" key="6">
    <source>
        <dbReference type="PIRSR" id="PIRSR600821-50"/>
    </source>
</evidence>
<dbReference type="EC" id="5.1.1.1" evidence="5"/>
<feature type="domain" description="Alanine racemase C-terminal" evidence="8">
    <location>
        <begin position="244"/>
        <end position="372"/>
    </location>
</feature>
<dbReference type="GO" id="GO:0030170">
    <property type="term" value="F:pyridoxal phosphate binding"/>
    <property type="evidence" value="ECO:0007669"/>
    <property type="project" value="UniProtKB-UniRule"/>
</dbReference>
<evidence type="ECO:0000256" key="5">
    <source>
        <dbReference type="HAMAP-Rule" id="MF_01201"/>
    </source>
</evidence>
<dbReference type="STRING" id="1121421.SAMN02745123_02742"/>
<evidence type="ECO:0000313" key="10">
    <source>
        <dbReference type="Proteomes" id="UP000183997"/>
    </source>
</evidence>
<evidence type="ECO:0000256" key="3">
    <source>
        <dbReference type="ARBA" id="ARBA00022898"/>
    </source>
</evidence>
<dbReference type="InterPro" id="IPR029066">
    <property type="entry name" value="PLP-binding_barrel"/>
</dbReference>
<dbReference type="Proteomes" id="UP000183997">
    <property type="component" value="Unassembled WGS sequence"/>
</dbReference>
<feature type="binding site" evidence="5 7">
    <location>
        <position position="134"/>
    </location>
    <ligand>
        <name>substrate</name>
    </ligand>
</feature>
<reference evidence="10" key="1">
    <citation type="submission" date="2016-11" db="EMBL/GenBank/DDBJ databases">
        <authorList>
            <person name="Varghese N."/>
            <person name="Submissions S."/>
        </authorList>
    </citation>
    <scope>NUCLEOTIDE SEQUENCE [LARGE SCALE GENOMIC DNA]</scope>
    <source>
        <strain evidence="10">DSM 10349</strain>
    </source>
</reference>
<dbReference type="PROSITE" id="PS00395">
    <property type="entry name" value="ALANINE_RACEMASE"/>
    <property type="match status" value="1"/>
</dbReference>
<evidence type="ECO:0000259" key="8">
    <source>
        <dbReference type="SMART" id="SM01005"/>
    </source>
</evidence>
<dbReference type="PANTHER" id="PTHR30511:SF0">
    <property type="entry name" value="ALANINE RACEMASE, CATABOLIC-RELATED"/>
    <property type="match status" value="1"/>
</dbReference>
<feature type="modified residue" description="N6-(pyridoxal phosphate)lysine" evidence="5 6">
    <location>
        <position position="36"/>
    </location>
</feature>
<keyword evidence="4 5" id="KW-0413">Isomerase</keyword>
<dbReference type="InterPro" id="IPR011079">
    <property type="entry name" value="Ala_racemase_C"/>
</dbReference>
<dbReference type="RefSeq" id="WP_072915381.1">
    <property type="nucleotide sequence ID" value="NZ_FRAR01000020.1"/>
</dbReference>
<dbReference type="Gene3D" id="3.20.20.10">
    <property type="entry name" value="Alanine racemase"/>
    <property type="match status" value="1"/>
</dbReference>
<feature type="binding site" evidence="5 7">
    <location>
        <position position="313"/>
    </location>
    <ligand>
        <name>substrate</name>
    </ligand>
</feature>
<comment type="function">
    <text evidence="5">Catalyzes the interconversion of L-alanine and D-alanine. May also act on other amino acids.</text>
</comment>
<dbReference type="InterPro" id="IPR001608">
    <property type="entry name" value="Ala_racemase_N"/>
</dbReference>
<evidence type="ECO:0000256" key="4">
    <source>
        <dbReference type="ARBA" id="ARBA00023235"/>
    </source>
</evidence>
<dbReference type="Pfam" id="PF00842">
    <property type="entry name" value="Ala_racemase_C"/>
    <property type="match status" value="1"/>
</dbReference>
<feature type="active site" description="Proton acceptor; specific for L-alanine" evidence="5">
    <location>
        <position position="265"/>
    </location>
</feature>
<accession>A0A1M6UGA5</accession>